<evidence type="ECO:0000256" key="1">
    <source>
        <dbReference type="SAM" id="SignalP"/>
    </source>
</evidence>
<dbReference type="AlphaFoldDB" id="A0A5B7DN09"/>
<comment type="caution">
    <text evidence="2">The sequence shown here is derived from an EMBL/GenBank/DDBJ whole genome shotgun (WGS) entry which is preliminary data.</text>
</comment>
<keyword evidence="1" id="KW-0732">Signal</keyword>
<dbReference type="EMBL" id="VSRR010001090">
    <property type="protein sequence ID" value="MPC22459.1"/>
    <property type="molecule type" value="Genomic_DNA"/>
</dbReference>
<name>A0A5B7DN09_PORTR</name>
<reference evidence="2 3" key="1">
    <citation type="submission" date="2019-05" db="EMBL/GenBank/DDBJ databases">
        <title>Another draft genome of Portunus trituberculatus and its Hox gene families provides insights of decapod evolution.</title>
        <authorList>
            <person name="Jeong J.-H."/>
            <person name="Song I."/>
            <person name="Kim S."/>
            <person name="Choi T."/>
            <person name="Kim D."/>
            <person name="Ryu S."/>
            <person name="Kim W."/>
        </authorList>
    </citation>
    <scope>NUCLEOTIDE SEQUENCE [LARGE SCALE GENOMIC DNA]</scope>
    <source>
        <tissue evidence="2">Muscle</tissue>
    </source>
</reference>
<accession>A0A5B7DN09</accession>
<gene>
    <name evidence="2" type="ORF">E2C01_015474</name>
</gene>
<sequence>MCSLYLLVLTLLLAEEVKCFIQRESHITKVNTWYRTAEEHRQYADELMFLSSIQALAPSSSVAAVFLPPAAKPQPNKSHEKLFVIHFGPQLASGEERKALV</sequence>
<feature type="chain" id="PRO_5022990740" evidence="1">
    <location>
        <begin position="20"/>
        <end position="101"/>
    </location>
</feature>
<protein>
    <submittedName>
        <fullName evidence="2">Uncharacterized protein</fullName>
    </submittedName>
</protein>
<proteinExistence type="predicted"/>
<dbReference type="Proteomes" id="UP000324222">
    <property type="component" value="Unassembled WGS sequence"/>
</dbReference>
<organism evidence="2 3">
    <name type="scientific">Portunus trituberculatus</name>
    <name type="common">Swimming crab</name>
    <name type="synonym">Neptunus trituberculatus</name>
    <dbReference type="NCBI Taxonomy" id="210409"/>
    <lineage>
        <taxon>Eukaryota</taxon>
        <taxon>Metazoa</taxon>
        <taxon>Ecdysozoa</taxon>
        <taxon>Arthropoda</taxon>
        <taxon>Crustacea</taxon>
        <taxon>Multicrustacea</taxon>
        <taxon>Malacostraca</taxon>
        <taxon>Eumalacostraca</taxon>
        <taxon>Eucarida</taxon>
        <taxon>Decapoda</taxon>
        <taxon>Pleocyemata</taxon>
        <taxon>Brachyura</taxon>
        <taxon>Eubrachyura</taxon>
        <taxon>Portunoidea</taxon>
        <taxon>Portunidae</taxon>
        <taxon>Portuninae</taxon>
        <taxon>Portunus</taxon>
    </lineage>
</organism>
<feature type="signal peptide" evidence="1">
    <location>
        <begin position="1"/>
        <end position="19"/>
    </location>
</feature>
<evidence type="ECO:0000313" key="2">
    <source>
        <dbReference type="EMBL" id="MPC22459.1"/>
    </source>
</evidence>
<keyword evidence="3" id="KW-1185">Reference proteome</keyword>
<evidence type="ECO:0000313" key="3">
    <source>
        <dbReference type="Proteomes" id="UP000324222"/>
    </source>
</evidence>